<dbReference type="CDD" id="cd12087">
    <property type="entry name" value="TM_EGFR-like"/>
    <property type="match status" value="1"/>
</dbReference>
<keyword evidence="2" id="KW-0812">Transmembrane</keyword>
<reference evidence="3 4" key="1">
    <citation type="submission" date="2016-05" db="EMBL/GenBank/DDBJ databases">
        <title>A degradative enzymes factory behind the ericoid mycorrhizal symbiosis.</title>
        <authorList>
            <consortium name="DOE Joint Genome Institute"/>
            <person name="Martino E."/>
            <person name="Morin E."/>
            <person name="Grelet G."/>
            <person name="Kuo A."/>
            <person name="Kohler A."/>
            <person name="Daghino S."/>
            <person name="Barry K."/>
            <person name="Choi C."/>
            <person name="Cichocki N."/>
            <person name="Clum A."/>
            <person name="Copeland A."/>
            <person name="Hainaut M."/>
            <person name="Haridas S."/>
            <person name="Labutti K."/>
            <person name="Lindquist E."/>
            <person name="Lipzen A."/>
            <person name="Khouja H.-R."/>
            <person name="Murat C."/>
            <person name="Ohm R."/>
            <person name="Olson A."/>
            <person name="Spatafora J."/>
            <person name="Veneault-Fourrey C."/>
            <person name="Henrissat B."/>
            <person name="Grigoriev I."/>
            <person name="Martin F."/>
            <person name="Perotto S."/>
        </authorList>
    </citation>
    <scope>NUCLEOTIDE SEQUENCE [LARGE SCALE GENOMIC DNA]</scope>
    <source>
        <strain evidence="3 4">UAMH 7357</strain>
    </source>
</reference>
<dbReference type="EMBL" id="KZ613470">
    <property type="protein sequence ID" value="PMD25451.1"/>
    <property type="molecule type" value="Genomic_DNA"/>
</dbReference>
<name>A0A2J6QGP6_9HELO</name>
<feature type="transmembrane region" description="Helical" evidence="2">
    <location>
        <begin position="183"/>
        <end position="206"/>
    </location>
</feature>
<evidence type="ECO:0008006" key="5">
    <source>
        <dbReference type="Google" id="ProtNLM"/>
    </source>
</evidence>
<sequence length="247" mass="25723">MTCYTFNAFVGVTNSTWGIPCGPGPGIQTCCNSGDFCLSNDTCYTPTTKYGQGVMNLSQPYPYNWYVAGCTDPTYTAPQCSNLCYGYLGLIKPCSGDNWSCGCSLGVTCTCDNSGGTNFTMVPPSQLSTLASISGKTAITWTSSTTSSSTYSSIITSSTTSSTAVTSTSSPPPAPSSNNDTKIGAGVGVPLGIIVLVASGLAFFFWRRSHKKSDGAHADSDGGVYSKPELPATTERRSMAPVELATH</sequence>
<feature type="region of interest" description="Disordered" evidence="1">
    <location>
        <begin position="213"/>
        <end position="247"/>
    </location>
</feature>
<feature type="region of interest" description="Disordered" evidence="1">
    <location>
        <begin position="162"/>
        <end position="181"/>
    </location>
</feature>
<evidence type="ECO:0000313" key="4">
    <source>
        <dbReference type="Proteomes" id="UP000235672"/>
    </source>
</evidence>
<keyword evidence="4" id="KW-1185">Reference proteome</keyword>
<proteinExistence type="predicted"/>
<dbReference type="OrthoDB" id="5215637at2759"/>
<accession>A0A2J6QGP6</accession>
<dbReference type="Proteomes" id="UP000235672">
    <property type="component" value="Unassembled WGS sequence"/>
</dbReference>
<evidence type="ECO:0000313" key="3">
    <source>
        <dbReference type="EMBL" id="PMD25451.1"/>
    </source>
</evidence>
<gene>
    <name evidence="3" type="ORF">NA56DRAFT_642453</name>
</gene>
<keyword evidence="2" id="KW-0472">Membrane</keyword>
<keyword evidence="2" id="KW-1133">Transmembrane helix</keyword>
<protein>
    <recommendedName>
        <fullName evidence="5">Mid2 domain-containing protein</fullName>
    </recommendedName>
</protein>
<evidence type="ECO:0000256" key="2">
    <source>
        <dbReference type="SAM" id="Phobius"/>
    </source>
</evidence>
<dbReference type="AlphaFoldDB" id="A0A2J6QGP6"/>
<organism evidence="3 4">
    <name type="scientific">Hyaloscypha hepaticicola</name>
    <dbReference type="NCBI Taxonomy" id="2082293"/>
    <lineage>
        <taxon>Eukaryota</taxon>
        <taxon>Fungi</taxon>
        <taxon>Dikarya</taxon>
        <taxon>Ascomycota</taxon>
        <taxon>Pezizomycotina</taxon>
        <taxon>Leotiomycetes</taxon>
        <taxon>Helotiales</taxon>
        <taxon>Hyaloscyphaceae</taxon>
        <taxon>Hyaloscypha</taxon>
    </lineage>
</organism>
<evidence type="ECO:0000256" key="1">
    <source>
        <dbReference type="SAM" id="MobiDB-lite"/>
    </source>
</evidence>